<dbReference type="Proteomes" id="UP000076503">
    <property type="component" value="Unassembled WGS sequence"/>
</dbReference>
<name>A0A167EYU5_9GAMM</name>
<proteinExistence type="predicted"/>
<feature type="transmembrane region" description="Helical" evidence="1">
    <location>
        <begin position="197"/>
        <end position="227"/>
    </location>
</feature>
<organism evidence="2 3">
    <name type="scientific">Pseudoalteromonas luteoviolacea H33</name>
    <dbReference type="NCBI Taxonomy" id="1365251"/>
    <lineage>
        <taxon>Bacteria</taxon>
        <taxon>Pseudomonadati</taxon>
        <taxon>Pseudomonadota</taxon>
        <taxon>Gammaproteobacteria</taxon>
        <taxon>Alteromonadales</taxon>
        <taxon>Pseudoalteromonadaceae</taxon>
        <taxon>Pseudoalteromonas</taxon>
    </lineage>
</organism>
<feature type="transmembrane region" description="Helical" evidence="1">
    <location>
        <begin position="234"/>
        <end position="253"/>
    </location>
</feature>
<gene>
    <name evidence="2" type="ORF">N476_13395</name>
</gene>
<feature type="transmembrane region" description="Helical" evidence="1">
    <location>
        <begin position="85"/>
        <end position="104"/>
    </location>
</feature>
<feature type="transmembrane region" description="Helical" evidence="1">
    <location>
        <begin position="116"/>
        <end position="141"/>
    </location>
</feature>
<keyword evidence="1" id="KW-1133">Transmembrane helix</keyword>
<feature type="transmembrane region" description="Helical" evidence="1">
    <location>
        <begin position="60"/>
        <end position="79"/>
    </location>
</feature>
<accession>A0A167EYU5</accession>
<dbReference type="OrthoDB" id="2509688at2"/>
<dbReference type="RefSeq" id="WP_063361430.1">
    <property type="nucleotide sequence ID" value="NZ_AUXZ01000068.1"/>
</dbReference>
<dbReference type="PATRIC" id="fig|1365251.3.peg.1886"/>
<feature type="transmembrane region" description="Helical" evidence="1">
    <location>
        <begin position="417"/>
        <end position="434"/>
    </location>
</feature>
<comment type="caution">
    <text evidence="2">The sequence shown here is derived from an EMBL/GenBank/DDBJ whole genome shotgun (WGS) entry which is preliminary data.</text>
</comment>
<keyword evidence="1" id="KW-0472">Membrane</keyword>
<evidence type="ECO:0000313" key="2">
    <source>
        <dbReference type="EMBL" id="KZN51377.1"/>
    </source>
</evidence>
<evidence type="ECO:0008006" key="4">
    <source>
        <dbReference type="Google" id="ProtNLM"/>
    </source>
</evidence>
<keyword evidence="1" id="KW-0812">Transmembrane</keyword>
<feature type="transmembrane region" description="Helical" evidence="1">
    <location>
        <begin position="353"/>
        <end position="373"/>
    </location>
</feature>
<evidence type="ECO:0000313" key="3">
    <source>
        <dbReference type="Proteomes" id="UP000076503"/>
    </source>
</evidence>
<dbReference type="EMBL" id="AUXZ01000068">
    <property type="protein sequence ID" value="KZN51377.1"/>
    <property type="molecule type" value="Genomic_DNA"/>
</dbReference>
<evidence type="ECO:0000256" key="1">
    <source>
        <dbReference type="SAM" id="Phobius"/>
    </source>
</evidence>
<feature type="transmembrane region" description="Helical" evidence="1">
    <location>
        <begin position="32"/>
        <end position="48"/>
    </location>
</feature>
<reference evidence="2 3" key="1">
    <citation type="submission" date="2013-07" db="EMBL/GenBank/DDBJ databases">
        <title>Comparative Genomic and Metabolomic Analysis of Twelve Strains of Pseudoalteromonas luteoviolacea.</title>
        <authorList>
            <person name="Vynne N.G."/>
            <person name="Mansson M."/>
            <person name="Gram L."/>
        </authorList>
    </citation>
    <scope>NUCLEOTIDE SEQUENCE [LARGE SCALE GENOMIC DNA]</scope>
    <source>
        <strain evidence="2 3">H33</strain>
    </source>
</reference>
<protein>
    <recommendedName>
        <fullName evidence="4">O-antigen polymerase</fullName>
    </recommendedName>
</protein>
<dbReference type="AlphaFoldDB" id="A0A167EYU5"/>
<sequence>MNQLSVTKTLALAVLILLPFWALPILPGTFRPISMFLTLPLGLMYLLTAIREDKLEKTEVLLLMFFLTALFFSCVQFAFLGGGASTFIIGNFLLALGIFGYFGFRFCLREFGLTKVLGYVKAAIYIIVAVGWFDVLGWLGIIPDALRGMVNYAIAGKSSSRIVLTVSEPAWASRLALCFLPFAYYFWSVERTLLNKFALGSLFIFFLLCFSLSGIVVLLSAIGLYLISQISIKVIFKTFILIVVLCTSLFFVFEKMKEEGGYFVSRFDKIASIESVDSLMTLEALAAIDGSALIRIGYPWIALQVAFDEPLGIGVGRYPEYFNEKITQYGKIVTNDIAVAEHIAKKSADQRSYFIKVYSETGLLSLFLVCFYVSIHRKLKVLKQKFEGKHVHLYKLCIALLLSMFVCYGNMIQFASFIFPFYWFAPAMVNYLYLNEEKS</sequence>